<evidence type="ECO:0000256" key="1">
    <source>
        <dbReference type="ARBA" id="ARBA00008270"/>
    </source>
</evidence>
<dbReference type="Gene3D" id="3.10.310.10">
    <property type="entry name" value="Diaminopimelate Epimerase, Chain A, domain 1"/>
    <property type="match status" value="2"/>
</dbReference>
<comment type="similarity">
    <text evidence="1">Belongs to the PhzF family.</text>
</comment>
<comment type="caution">
    <text evidence="3">The sequence shown here is derived from an EMBL/GenBank/DDBJ whole genome shotgun (WGS) entry which is preliminary data.</text>
</comment>
<dbReference type="PIRSF" id="PIRSF016184">
    <property type="entry name" value="PhzC_PhzF"/>
    <property type="match status" value="1"/>
</dbReference>
<sequence length="286" mass="29873">MTPDEILRIAAFADGDAGGNPAGVWLGGALPDAATMQRLAADIGFSETVFAAPQGELWRARYFSPEAEVPFCGHATIALGAALARQHGDGVYRLALNNAQMTVEGRKQGAQVQAALQSPPTRSQAAPDALADAALALFGYSRADLDPRIPPALAHGGADHLVLALASRELLAAMRYELAAGRTLMNAHGLVTVVLAWAETPQRFHTRNPFAAGGVYEDPATGAGTAALAGYLRDLGWPHGGHIEVVQGEDMGMRSRLFADIGPQPGGSIRVSGVARFMSAGNDKNM</sequence>
<protein>
    <submittedName>
        <fullName evidence="3">PhzF family phenazine biosynthesis protein</fullName>
    </submittedName>
</protein>
<gene>
    <name evidence="3" type="ORF">NX773_04910</name>
</gene>
<dbReference type="EMBL" id="JANUGV010000001">
    <property type="protein sequence ID" value="MCS0607507.1"/>
    <property type="molecule type" value="Genomic_DNA"/>
</dbReference>
<reference evidence="3 4" key="1">
    <citation type="submission" date="2022-08" db="EMBL/GenBank/DDBJ databases">
        <title>Reclassification of Massilia species as members of the genera Telluria, Duganella, Pseudoduganella, Mokoshia gen. nov. and Zemynaea gen. nov. using orthogonal and non-orthogonal genome-based approaches.</title>
        <authorList>
            <person name="Bowman J.P."/>
        </authorList>
    </citation>
    <scope>NUCLEOTIDE SEQUENCE [LARGE SCALE GENOMIC DNA]</scope>
    <source>
        <strain evidence="3 4">JCM 31607</strain>
    </source>
</reference>
<proteinExistence type="inferred from homology"/>
<name>A0ABT2BGE7_9BURK</name>
<dbReference type="Pfam" id="PF02567">
    <property type="entry name" value="PhzC-PhzF"/>
    <property type="match status" value="1"/>
</dbReference>
<keyword evidence="2" id="KW-0413">Isomerase</keyword>
<dbReference type="SUPFAM" id="SSF54506">
    <property type="entry name" value="Diaminopimelate epimerase-like"/>
    <property type="match status" value="1"/>
</dbReference>
<accession>A0ABT2BGE7</accession>
<evidence type="ECO:0000313" key="4">
    <source>
        <dbReference type="Proteomes" id="UP001205861"/>
    </source>
</evidence>
<evidence type="ECO:0000313" key="3">
    <source>
        <dbReference type="EMBL" id="MCS0607507.1"/>
    </source>
</evidence>
<dbReference type="NCBIfam" id="TIGR00654">
    <property type="entry name" value="PhzF_family"/>
    <property type="match status" value="1"/>
</dbReference>
<organism evidence="3 4">
    <name type="scientific">Massilia solisilvae</name>
    <dbReference type="NCBI Taxonomy" id="1811225"/>
    <lineage>
        <taxon>Bacteria</taxon>
        <taxon>Pseudomonadati</taxon>
        <taxon>Pseudomonadota</taxon>
        <taxon>Betaproteobacteria</taxon>
        <taxon>Burkholderiales</taxon>
        <taxon>Oxalobacteraceae</taxon>
        <taxon>Telluria group</taxon>
        <taxon>Massilia</taxon>
    </lineage>
</organism>
<keyword evidence="4" id="KW-1185">Reference proteome</keyword>
<evidence type="ECO:0000256" key="2">
    <source>
        <dbReference type="ARBA" id="ARBA00023235"/>
    </source>
</evidence>
<dbReference type="Proteomes" id="UP001205861">
    <property type="component" value="Unassembled WGS sequence"/>
</dbReference>
<dbReference type="PANTHER" id="PTHR13774">
    <property type="entry name" value="PHENAZINE BIOSYNTHESIS PROTEIN"/>
    <property type="match status" value="1"/>
</dbReference>
<dbReference type="RefSeq" id="WP_258855223.1">
    <property type="nucleotide sequence ID" value="NZ_JANUGV010000001.1"/>
</dbReference>
<dbReference type="InterPro" id="IPR003719">
    <property type="entry name" value="Phenazine_PhzF-like"/>
</dbReference>
<dbReference type="PANTHER" id="PTHR13774:SF39">
    <property type="entry name" value="BIOSYNTHESIS PROTEIN, PUTATIVE-RELATED"/>
    <property type="match status" value="1"/>
</dbReference>